<dbReference type="CDD" id="cd02136">
    <property type="entry name" value="PnbA_NfnB-like"/>
    <property type="match status" value="1"/>
</dbReference>
<sequence>MQAQREGNDAGDSSAADVETLERMAAERFTCRAYLPDAVPTDVIERIVEIAKRAASWCNVQPWHAIVTSRDTTERFRAALVAHAAQHPGIDADMPFPDEYRGVYGERRREVGYALYAALGIARDDRPARERQVAENFRLFGAPHVALLTIPAELGPYAALDCGAFVASFLLAARAHGVATTAQAALAHHARFIRRYFGIGDERRFVCGIAFGYADMTHPANAFRSTRAATADVMQMV</sequence>
<dbReference type="Proteomes" id="UP000061512">
    <property type="component" value="Unassembled WGS sequence"/>
</dbReference>
<protein>
    <submittedName>
        <fullName evidence="5">Nitroreductase</fullName>
    </submittedName>
</protein>
<comment type="caution">
    <text evidence="5">The sequence shown here is derived from an EMBL/GenBank/DDBJ whole genome shotgun (WGS) entry which is preliminary data.</text>
</comment>
<reference evidence="5 6" key="1">
    <citation type="submission" date="2015-11" db="EMBL/GenBank/DDBJ databases">
        <title>Expanding the genomic diversity of Burkholderia species for the development of highly accurate diagnostics.</title>
        <authorList>
            <person name="Sahl J."/>
            <person name="Keim P."/>
            <person name="Wagner D."/>
        </authorList>
    </citation>
    <scope>NUCLEOTIDE SEQUENCE [LARGE SCALE GENOMIC DNA]</scope>
    <source>
        <strain evidence="5 6">MSMB574WGS</strain>
    </source>
</reference>
<dbReference type="PANTHER" id="PTHR23026:SF90">
    <property type="entry name" value="IODOTYROSINE DEIODINASE 1"/>
    <property type="match status" value="1"/>
</dbReference>
<evidence type="ECO:0000256" key="2">
    <source>
        <dbReference type="ARBA" id="ARBA00022643"/>
    </source>
</evidence>
<evidence type="ECO:0000313" key="5">
    <source>
        <dbReference type="EMBL" id="KWF64248.1"/>
    </source>
</evidence>
<gene>
    <name evidence="5" type="ORF">WT57_21585</name>
</gene>
<dbReference type="SUPFAM" id="SSF55469">
    <property type="entry name" value="FMN-dependent nitroreductase-like"/>
    <property type="match status" value="1"/>
</dbReference>
<keyword evidence="3" id="KW-0560">Oxidoreductase</keyword>
<dbReference type="InterPro" id="IPR050627">
    <property type="entry name" value="Nitroreductase/BluB"/>
</dbReference>
<organism evidence="5 6">
    <name type="scientific">Burkholderia pseudomultivorans</name>
    <dbReference type="NCBI Taxonomy" id="1207504"/>
    <lineage>
        <taxon>Bacteria</taxon>
        <taxon>Pseudomonadati</taxon>
        <taxon>Pseudomonadota</taxon>
        <taxon>Betaproteobacteria</taxon>
        <taxon>Burkholderiales</taxon>
        <taxon>Burkholderiaceae</taxon>
        <taxon>Burkholderia</taxon>
        <taxon>Burkholderia cepacia complex</taxon>
    </lineage>
</organism>
<dbReference type="RefSeq" id="WP_060299293.1">
    <property type="nucleotide sequence ID" value="NZ_LPJX01000043.1"/>
</dbReference>
<dbReference type="InterPro" id="IPR029479">
    <property type="entry name" value="Nitroreductase"/>
</dbReference>
<dbReference type="Pfam" id="PF00881">
    <property type="entry name" value="Nitroreductase"/>
    <property type="match status" value="1"/>
</dbReference>
<dbReference type="InterPro" id="IPR000415">
    <property type="entry name" value="Nitroreductase-like"/>
</dbReference>
<dbReference type="AlphaFoldDB" id="A0A132F004"/>
<proteinExistence type="predicted"/>
<evidence type="ECO:0000313" key="6">
    <source>
        <dbReference type="Proteomes" id="UP000061512"/>
    </source>
</evidence>
<accession>A0A132F004</accession>
<name>A0A132F004_9BURK</name>
<evidence type="ECO:0000256" key="3">
    <source>
        <dbReference type="ARBA" id="ARBA00023002"/>
    </source>
</evidence>
<dbReference type="GO" id="GO:0016491">
    <property type="term" value="F:oxidoreductase activity"/>
    <property type="evidence" value="ECO:0007669"/>
    <property type="project" value="UniProtKB-KW"/>
</dbReference>
<dbReference type="PANTHER" id="PTHR23026">
    <property type="entry name" value="NADPH NITROREDUCTASE"/>
    <property type="match status" value="1"/>
</dbReference>
<dbReference type="Gene3D" id="3.40.109.10">
    <property type="entry name" value="NADH Oxidase"/>
    <property type="match status" value="1"/>
</dbReference>
<keyword evidence="1" id="KW-0285">Flavoprotein</keyword>
<dbReference type="EMBL" id="LPJX01000043">
    <property type="protein sequence ID" value="KWF64248.1"/>
    <property type="molecule type" value="Genomic_DNA"/>
</dbReference>
<evidence type="ECO:0000259" key="4">
    <source>
        <dbReference type="Pfam" id="PF00881"/>
    </source>
</evidence>
<keyword evidence="2" id="KW-0288">FMN</keyword>
<feature type="domain" description="Nitroreductase" evidence="4">
    <location>
        <begin position="26"/>
        <end position="213"/>
    </location>
</feature>
<evidence type="ECO:0000256" key="1">
    <source>
        <dbReference type="ARBA" id="ARBA00022630"/>
    </source>
</evidence>